<dbReference type="EMBL" id="FOFU01000002">
    <property type="protein sequence ID" value="SEP96025.1"/>
    <property type="molecule type" value="Genomic_DNA"/>
</dbReference>
<dbReference type="OrthoDB" id="359721at2"/>
<keyword evidence="2" id="KW-1185">Reference proteome</keyword>
<evidence type="ECO:0000313" key="2">
    <source>
        <dbReference type="Proteomes" id="UP000182360"/>
    </source>
</evidence>
<protein>
    <submittedName>
        <fullName evidence="1">Uncharacterized protein</fullName>
    </submittedName>
</protein>
<reference evidence="1 2" key="1">
    <citation type="submission" date="2016-10" db="EMBL/GenBank/DDBJ databases">
        <authorList>
            <person name="de Groot N.N."/>
        </authorList>
    </citation>
    <scope>NUCLEOTIDE SEQUENCE [LARGE SCALE GENOMIC DNA]</scope>
    <source>
        <strain evidence="1 2">B25</strain>
    </source>
</reference>
<evidence type="ECO:0000313" key="1">
    <source>
        <dbReference type="EMBL" id="SEP96025.1"/>
    </source>
</evidence>
<dbReference type="AlphaFoldDB" id="A0A1H9C434"/>
<dbReference type="Proteomes" id="UP000182360">
    <property type="component" value="Unassembled WGS sequence"/>
</dbReference>
<accession>A0A1H9C434</accession>
<organism evidence="1 2">
    <name type="scientific">Treponema bryantii</name>
    <dbReference type="NCBI Taxonomy" id="163"/>
    <lineage>
        <taxon>Bacteria</taxon>
        <taxon>Pseudomonadati</taxon>
        <taxon>Spirochaetota</taxon>
        <taxon>Spirochaetia</taxon>
        <taxon>Spirochaetales</taxon>
        <taxon>Treponemataceae</taxon>
        <taxon>Treponema</taxon>
    </lineage>
</organism>
<proteinExistence type="predicted"/>
<dbReference type="PROSITE" id="PS51257">
    <property type="entry name" value="PROKAR_LIPOPROTEIN"/>
    <property type="match status" value="1"/>
</dbReference>
<gene>
    <name evidence="1" type="ORF">SAMN04487977_10242</name>
</gene>
<name>A0A1H9C434_9SPIR</name>
<dbReference type="RefSeq" id="WP_074640984.1">
    <property type="nucleotide sequence ID" value="NZ_FOFU01000002.1"/>
</dbReference>
<sequence>MKHINTIKSGIYVILIFLLSLMLFACDSSLSEAKKENRDAETAAGIKVSGKITLAGAGPAKKVSRSATFSMPEAITWVIAAETADYEAGVSGASASASTTLESFEIIFPTSGDWLINVKGYSGLYGDNDGDGQVDIPENLSPAFSGSLEEISITEDGLDEPLDIDVYTNKNSGIGIVNLAISDISEAITKGTAVFTSRTNDDQPITNDFNFDGGNTAIYVTNIPSGCYTLNLTFEDDIGNVLYKCNESVNVYEGLTTDTWYGNAPYLIDGTFVITQELITAYGAEPVPDTDYVLYTAVSEGGVYTYSYYRVDDVTEDISDVTATAETKLNYCFDADGYFYTFIKDINSGYKVVSSKFMDNLDIDTAINDLSGITIDKKTNVLYAWHGMGMTYDIYKFPNLISNGNTEYETVSGGDYSHIDEWFDHSNTNLVINDGIMYAFTGGGQGSGLIYKKLYVVDSSKSSAKAKEITLDYESAGLSDDAISSLKLTDVIYQDGALYILAREFDDFKSRGALIKYNTFTCDVDVIGYSDDVKEQSELADVKLEARLYEYVNDEDFVYPLFTDNACESPLYVPASTNFENSESSVQTYIYSALRSALYTPAPLAETLSEEAFYGPEKFIAVKPKKLVIADDGIAFYTDAEGVLKYKNVNRVVTVDLDTFSITTENVNAAFNSDSINEKTCFSCSSTGYRFALSAYMSSTTPSYYKDHNDELNTLTSPNTAAYLVIPCGD</sequence>